<dbReference type="AlphaFoldDB" id="A0A382AUV9"/>
<organism evidence="1">
    <name type="scientific">marine metagenome</name>
    <dbReference type="NCBI Taxonomy" id="408172"/>
    <lineage>
        <taxon>unclassified sequences</taxon>
        <taxon>metagenomes</taxon>
        <taxon>ecological metagenomes</taxon>
    </lineage>
</organism>
<protein>
    <submittedName>
        <fullName evidence="1">Uncharacterized protein</fullName>
    </submittedName>
</protein>
<reference evidence="1" key="1">
    <citation type="submission" date="2018-05" db="EMBL/GenBank/DDBJ databases">
        <authorList>
            <person name="Lanie J.A."/>
            <person name="Ng W.-L."/>
            <person name="Kazmierczak K.M."/>
            <person name="Andrzejewski T.M."/>
            <person name="Davidsen T.M."/>
            <person name="Wayne K.J."/>
            <person name="Tettelin H."/>
            <person name="Glass J.I."/>
            <person name="Rusch D."/>
            <person name="Podicherti R."/>
            <person name="Tsui H.-C.T."/>
            <person name="Winkler M.E."/>
        </authorList>
    </citation>
    <scope>NUCLEOTIDE SEQUENCE</scope>
</reference>
<dbReference type="EMBL" id="UINC01026787">
    <property type="protein sequence ID" value="SVB04862.1"/>
    <property type="molecule type" value="Genomic_DNA"/>
</dbReference>
<gene>
    <name evidence="1" type="ORF">METZ01_LOCUS157716</name>
</gene>
<name>A0A382AUV9_9ZZZZ</name>
<evidence type="ECO:0000313" key="1">
    <source>
        <dbReference type="EMBL" id="SVB04862.1"/>
    </source>
</evidence>
<sequence>MLASNLKAYIYLARNVGRGIYNT</sequence>
<proteinExistence type="predicted"/>
<accession>A0A382AUV9</accession>